<keyword evidence="1" id="KW-0812">Transmembrane</keyword>
<keyword evidence="1" id="KW-0472">Membrane</keyword>
<dbReference type="AlphaFoldDB" id="A0A1C1CKN3"/>
<dbReference type="EMBL" id="LGRB01000011">
    <property type="protein sequence ID" value="OCT49078.1"/>
    <property type="molecule type" value="Genomic_DNA"/>
</dbReference>
<keyword evidence="1" id="KW-1133">Transmembrane helix</keyword>
<gene>
    <name evidence="3" type="ORF">CLCR_05064</name>
</gene>
<organism evidence="3 4">
    <name type="scientific">Cladophialophora carrionii</name>
    <dbReference type="NCBI Taxonomy" id="86049"/>
    <lineage>
        <taxon>Eukaryota</taxon>
        <taxon>Fungi</taxon>
        <taxon>Dikarya</taxon>
        <taxon>Ascomycota</taxon>
        <taxon>Pezizomycotina</taxon>
        <taxon>Eurotiomycetes</taxon>
        <taxon>Chaetothyriomycetidae</taxon>
        <taxon>Chaetothyriales</taxon>
        <taxon>Herpotrichiellaceae</taxon>
        <taxon>Cladophialophora</taxon>
    </lineage>
</organism>
<feature type="transmembrane region" description="Helical" evidence="1">
    <location>
        <begin position="207"/>
        <end position="229"/>
    </location>
</feature>
<protein>
    <submittedName>
        <fullName evidence="3">Uncharacterized protein</fullName>
    </submittedName>
</protein>
<dbReference type="Proteomes" id="UP000094526">
    <property type="component" value="Unassembled WGS sequence"/>
</dbReference>
<evidence type="ECO:0000256" key="1">
    <source>
        <dbReference type="SAM" id="Phobius"/>
    </source>
</evidence>
<dbReference type="VEuPathDB" id="FungiDB:G647_02843"/>
<keyword evidence="4" id="KW-1185">Reference proteome</keyword>
<reference evidence="4" key="1">
    <citation type="submission" date="2015-07" db="EMBL/GenBank/DDBJ databases">
        <authorList>
            <person name="Teixeira M.M."/>
            <person name="Souza R.C."/>
            <person name="Almeida L.G."/>
            <person name="Vicente V.A."/>
            <person name="de Hoog S."/>
            <person name="Bocca A.L."/>
            <person name="de Almeida S.R."/>
            <person name="Vasconcelos A.T."/>
            <person name="Felipe M.S."/>
        </authorList>
    </citation>
    <scope>NUCLEOTIDE SEQUENCE [LARGE SCALE GENOMIC DNA]</scope>
    <source>
        <strain evidence="4">KSF</strain>
    </source>
</reference>
<comment type="caution">
    <text evidence="3">The sequence shown here is derived from an EMBL/GenBank/DDBJ whole genome shotgun (WGS) entry which is preliminary data.</text>
</comment>
<evidence type="ECO:0000313" key="4">
    <source>
        <dbReference type="Proteomes" id="UP000094526"/>
    </source>
</evidence>
<proteinExistence type="predicted"/>
<feature type="chain" id="PRO_5008650869" evidence="2">
    <location>
        <begin position="22"/>
        <end position="298"/>
    </location>
</feature>
<evidence type="ECO:0000256" key="2">
    <source>
        <dbReference type="SAM" id="SignalP"/>
    </source>
</evidence>
<sequence>MASLTAYLAVLFVQFLVGANAGQLLTADRCPDDPSVPCIVFPPAKNQTYNYIDAIIVTYTSPWTRGVNLSLNCWPSQNNADPSGEFVNLINDNLFCSHCAFQFLSFATSEPISNAGLGPGNGSHKFENLGIALNGSITYPTRCWFALGPYEAGDLLGDSYPTSTALGAMTTVITGGNFTLVGNMRQPVRTRQIRPPVWTGLSPQMQLGIIAGLSLILLGSLVATIMVAVRKGRSLEDPMNPAYQGLFVAERNGGVSYRALDDQAPDAGWARNAQAKELLEVGGSSSHPLLGSSSSRRY</sequence>
<evidence type="ECO:0000313" key="3">
    <source>
        <dbReference type="EMBL" id="OCT49078.1"/>
    </source>
</evidence>
<accession>A0A1C1CKN3</accession>
<name>A0A1C1CKN3_9EURO</name>
<dbReference type="VEuPathDB" id="FungiDB:CLCR_05064"/>
<feature type="signal peptide" evidence="2">
    <location>
        <begin position="1"/>
        <end position="21"/>
    </location>
</feature>
<dbReference type="OrthoDB" id="4152254at2759"/>
<keyword evidence="2" id="KW-0732">Signal</keyword>